<evidence type="ECO:0000313" key="2">
    <source>
        <dbReference type="Proteomes" id="UP001358586"/>
    </source>
</evidence>
<dbReference type="EMBL" id="JARKNE010000008">
    <property type="protein sequence ID" value="KAK5812848.1"/>
    <property type="molecule type" value="Genomic_DNA"/>
</dbReference>
<evidence type="ECO:0000313" key="1">
    <source>
        <dbReference type="EMBL" id="KAK5812848.1"/>
    </source>
</evidence>
<comment type="caution">
    <text evidence="1">The sequence shown here is derived from an EMBL/GenBank/DDBJ whole genome shotgun (WGS) entry which is preliminary data.</text>
</comment>
<protein>
    <submittedName>
        <fullName evidence="1">Uncharacterized protein</fullName>
    </submittedName>
</protein>
<dbReference type="Proteomes" id="UP001358586">
    <property type="component" value="Chromosome 8"/>
</dbReference>
<name>A0ABR0P2K5_GOSAR</name>
<gene>
    <name evidence="1" type="ORF">PVK06_028291</name>
</gene>
<organism evidence="1 2">
    <name type="scientific">Gossypium arboreum</name>
    <name type="common">Tree cotton</name>
    <name type="synonym">Gossypium nanking</name>
    <dbReference type="NCBI Taxonomy" id="29729"/>
    <lineage>
        <taxon>Eukaryota</taxon>
        <taxon>Viridiplantae</taxon>
        <taxon>Streptophyta</taxon>
        <taxon>Embryophyta</taxon>
        <taxon>Tracheophyta</taxon>
        <taxon>Spermatophyta</taxon>
        <taxon>Magnoliopsida</taxon>
        <taxon>eudicotyledons</taxon>
        <taxon>Gunneridae</taxon>
        <taxon>Pentapetalae</taxon>
        <taxon>rosids</taxon>
        <taxon>malvids</taxon>
        <taxon>Malvales</taxon>
        <taxon>Malvaceae</taxon>
        <taxon>Malvoideae</taxon>
        <taxon>Gossypium</taxon>
    </lineage>
</organism>
<keyword evidence="2" id="KW-1185">Reference proteome</keyword>
<proteinExistence type="predicted"/>
<accession>A0ABR0P2K5</accession>
<sequence length="134" mass="15746">MILSRIERATKKVQNKDSEVLILGDLIMEDMGSEKEFFKEKFMANVAHKMEDATRLLDYDDFELLEGDVKVSTDGPYPKIFSEHVHEILDKSIEQIVVVKLFGRTTCYKDLINRIQALWKLIWDFQVIDIENDY</sequence>
<reference evidence="1 2" key="1">
    <citation type="submission" date="2023-03" db="EMBL/GenBank/DDBJ databases">
        <title>WGS of Gossypium arboreum.</title>
        <authorList>
            <person name="Yu D."/>
        </authorList>
    </citation>
    <scope>NUCLEOTIDE SEQUENCE [LARGE SCALE GENOMIC DNA]</scope>
    <source>
        <tissue evidence="1">Leaf</tissue>
    </source>
</reference>